<organism evidence="1 2">
    <name type="scientific">Rangifer tarandus platyrhynchus</name>
    <name type="common">Svalbard reindeer</name>
    <dbReference type="NCBI Taxonomy" id="3082113"/>
    <lineage>
        <taxon>Eukaryota</taxon>
        <taxon>Metazoa</taxon>
        <taxon>Chordata</taxon>
        <taxon>Craniata</taxon>
        <taxon>Vertebrata</taxon>
        <taxon>Euteleostomi</taxon>
        <taxon>Mammalia</taxon>
        <taxon>Eutheria</taxon>
        <taxon>Laurasiatheria</taxon>
        <taxon>Artiodactyla</taxon>
        <taxon>Ruminantia</taxon>
        <taxon>Pecora</taxon>
        <taxon>Cervidae</taxon>
        <taxon>Odocoileinae</taxon>
        <taxon>Rangifer</taxon>
    </lineage>
</organism>
<evidence type="ECO:0000313" key="2">
    <source>
        <dbReference type="Proteomes" id="UP001176941"/>
    </source>
</evidence>
<sequence>MDRGAWQAVAQGVTKSQTRLRTHQRHTPSLLPIVAWSYPISLHPHHSTTVHLSSWLLLQSKAPNISLALEETHSFWFNSPRLALIALPCCKKRPPMATTLRMGWGVGGATGGLGRKSGQAVEWGVD</sequence>
<dbReference type="EMBL" id="OX459951">
    <property type="protein sequence ID" value="CAI9157109.1"/>
    <property type="molecule type" value="Genomic_DNA"/>
</dbReference>
<keyword evidence="2" id="KW-1185">Reference proteome</keyword>
<evidence type="ECO:0000313" key="1">
    <source>
        <dbReference type="EMBL" id="CAI9157109.1"/>
    </source>
</evidence>
<dbReference type="Proteomes" id="UP001176941">
    <property type="component" value="Chromosome 15"/>
</dbReference>
<name>A0ABN8YBF6_RANTA</name>
<reference evidence="1" key="1">
    <citation type="submission" date="2023-04" db="EMBL/GenBank/DDBJ databases">
        <authorList>
            <consortium name="ELIXIR-Norway"/>
        </authorList>
    </citation>
    <scope>NUCLEOTIDE SEQUENCE [LARGE SCALE GENOMIC DNA]</scope>
</reference>
<proteinExistence type="predicted"/>
<accession>A0ABN8YBF6</accession>
<gene>
    <name evidence="1" type="ORF">MRATA1EN1_LOCUS6071</name>
</gene>
<protein>
    <submittedName>
        <fullName evidence="1">Uncharacterized protein</fullName>
    </submittedName>
</protein>